<feature type="domain" description="DUF1232" evidence="5">
    <location>
        <begin position="69"/>
        <end position="103"/>
    </location>
</feature>
<evidence type="ECO:0000259" key="5">
    <source>
        <dbReference type="Pfam" id="PF06803"/>
    </source>
</evidence>
<keyword evidence="2" id="KW-0812">Transmembrane</keyword>
<organism evidence="6 7">
    <name type="scientific">Filibacter tadaridae</name>
    <dbReference type="NCBI Taxonomy" id="2483811"/>
    <lineage>
        <taxon>Bacteria</taxon>
        <taxon>Bacillati</taxon>
        <taxon>Bacillota</taxon>
        <taxon>Bacilli</taxon>
        <taxon>Bacillales</taxon>
        <taxon>Caryophanaceae</taxon>
        <taxon>Filibacter</taxon>
    </lineage>
</organism>
<dbReference type="InterPro" id="IPR016983">
    <property type="entry name" value="UCP031804"/>
</dbReference>
<dbReference type="InterPro" id="IPR010652">
    <property type="entry name" value="DUF1232"/>
</dbReference>
<comment type="subcellular location">
    <subcellularLocation>
        <location evidence="1">Endomembrane system</location>
        <topology evidence="1">Multi-pass membrane protein</topology>
    </subcellularLocation>
</comment>
<evidence type="ECO:0000313" key="6">
    <source>
        <dbReference type="EMBL" id="VDC33501.1"/>
    </source>
</evidence>
<evidence type="ECO:0000256" key="1">
    <source>
        <dbReference type="ARBA" id="ARBA00004127"/>
    </source>
</evidence>
<evidence type="ECO:0000256" key="2">
    <source>
        <dbReference type="ARBA" id="ARBA00022692"/>
    </source>
</evidence>
<evidence type="ECO:0000313" key="7">
    <source>
        <dbReference type="Proteomes" id="UP000270468"/>
    </source>
</evidence>
<dbReference type="RefSeq" id="WP_124071722.1">
    <property type="nucleotide sequence ID" value="NZ_CBCRXF010000004.1"/>
</dbReference>
<dbReference type="PIRSF" id="PIRSF031804">
    <property type="entry name" value="UCP031804"/>
    <property type="match status" value="1"/>
</dbReference>
<dbReference type="Proteomes" id="UP000270468">
    <property type="component" value="Unassembled WGS sequence"/>
</dbReference>
<evidence type="ECO:0000256" key="3">
    <source>
        <dbReference type="ARBA" id="ARBA00022989"/>
    </source>
</evidence>
<keyword evidence="7" id="KW-1185">Reference proteome</keyword>
<sequence length="142" mass="16078">MLKKKDEYEVELKHVDPESDLQNTDNHYSDERFWDKVKKYGKQAGEQTVYYSLLLYYTAKNPAVPKSSKMIIIGALSYLILPIDLIPDFIPVVGLADDASVIVAAVYKVIAYIDDDMKDKAKLKLTSLFGNSDNGEIDKQLL</sequence>
<gene>
    <name evidence="6" type="ORF">FILTAD_02911</name>
</gene>
<dbReference type="AlphaFoldDB" id="A0A3P5XFH0"/>
<dbReference type="GO" id="GO:0012505">
    <property type="term" value="C:endomembrane system"/>
    <property type="evidence" value="ECO:0007669"/>
    <property type="project" value="UniProtKB-SubCell"/>
</dbReference>
<keyword evidence="3" id="KW-1133">Transmembrane helix</keyword>
<evidence type="ECO:0000256" key="4">
    <source>
        <dbReference type="ARBA" id="ARBA00023136"/>
    </source>
</evidence>
<dbReference type="Pfam" id="PF06803">
    <property type="entry name" value="DUF1232"/>
    <property type="match status" value="1"/>
</dbReference>
<protein>
    <recommendedName>
        <fullName evidence="5">DUF1232 domain-containing protein</fullName>
    </recommendedName>
</protein>
<proteinExistence type="predicted"/>
<keyword evidence="4" id="KW-0472">Membrane</keyword>
<name>A0A3P5XFH0_9BACL</name>
<reference evidence="6 7" key="1">
    <citation type="submission" date="2018-11" db="EMBL/GenBank/DDBJ databases">
        <authorList>
            <person name="Criscuolo A."/>
        </authorList>
    </citation>
    <scope>NUCLEOTIDE SEQUENCE [LARGE SCALE GENOMIC DNA]</scope>
    <source>
        <strain evidence="6">ATB-66</strain>
    </source>
</reference>
<accession>A0A3P5XFH0</accession>
<dbReference type="OrthoDB" id="9793277at2"/>
<dbReference type="EMBL" id="UXAV01000045">
    <property type="protein sequence ID" value="VDC33501.1"/>
    <property type="molecule type" value="Genomic_DNA"/>
</dbReference>